<feature type="transmembrane region" description="Helical" evidence="1">
    <location>
        <begin position="155"/>
        <end position="176"/>
    </location>
</feature>
<dbReference type="InterPro" id="IPR000620">
    <property type="entry name" value="EamA_dom"/>
</dbReference>
<feature type="transmembrane region" description="Helical" evidence="1">
    <location>
        <begin position="101"/>
        <end position="120"/>
    </location>
</feature>
<dbReference type="PANTHER" id="PTHR22911:SF137">
    <property type="entry name" value="SOLUTE CARRIER FAMILY 35 MEMBER G2-RELATED"/>
    <property type="match status" value="1"/>
</dbReference>
<name>A0A2V3ZWD8_9BACT</name>
<feature type="transmembrane region" description="Helical" evidence="1">
    <location>
        <begin position="277"/>
        <end position="297"/>
    </location>
</feature>
<comment type="caution">
    <text evidence="3">The sequence shown here is derived from an EMBL/GenBank/DDBJ whole genome shotgun (WGS) entry which is preliminary data.</text>
</comment>
<evidence type="ECO:0000313" key="3">
    <source>
        <dbReference type="EMBL" id="PXY00792.1"/>
    </source>
</evidence>
<feature type="domain" description="EamA" evidence="2">
    <location>
        <begin position="8"/>
        <end position="144"/>
    </location>
</feature>
<feature type="transmembrane region" description="Helical" evidence="1">
    <location>
        <begin position="125"/>
        <end position="143"/>
    </location>
</feature>
<feature type="transmembrane region" description="Helical" evidence="1">
    <location>
        <begin position="74"/>
        <end position="95"/>
    </location>
</feature>
<dbReference type="InterPro" id="IPR037185">
    <property type="entry name" value="EmrE-like"/>
</dbReference>
<evidence type="ECO:0000313" key="4">
    <source>
        <dbReference type="Proteomes" id="UP000248079"/>
    </source>
</evidence>
<dbReference type="Proteomes" id="UP000248079">
    <property type="component" value="Unassembled WGS sequence"/>
</dbReference>
<proteinExistence type="predicted"/>
<feature type="transmembrane region" description="Helical" evidence="1">
    <location>
        <begin position="35"/>
        <end position="53"/>
    </location>
</feature>
<feature type="transmembrane region" description="Helical" evidence="1">
    <location>
        <begin position="188"/>
        <end position="207"/>
    </location>
</feature>
<feature type="domain" description="EamA" evidence="2">
    <location>
        <begin position="160"/>
        <end position="291"/>
    </location>
</feature>
<dbReference type="RefSeq" id="WP_110361158.1">
    <property type="nucleotide sequence ID" value="NZ_QFLI01000005.1"/>
</dbReference>
<dbReference type="SUPFAM" id="SSF103481">
    <property type="entry name" value="Multidrug resistance efflux transporter EmrE"/>
    <property type="match status" value="2"/>
</dbReference>
<feature type="transmembrane region" description="Helical" evidence="1">
    <location>
        <begin position="219"/>
        <end position="239"/>
    </location>
</feature>
<dbReference type="GO" id="GO:0016020">
    <property type="term" value="C:membrane"/>
    <property type="evidence" value="ECO:0007669"/>
    <property type="project" value="InterPro"/>
</dbReference>
<evidence type="ECO:0000256" key="1">
    <source>
        <dbReference type="SAM" id="Phobius"/>
    </source>
</evidence>
<accession>A0A2V3ZWD8</accession>
<dbReference type="PANTHER" id="PTHR22911">
    <property type="entry name" value="ACYL-MALONYL CONDENSING ENZYME-RELATED"/>
    <property type="match status" value="1"/>
</dbReference>
<keyword evidence="1" id="KW-1133">Transmembrane helix</keyword>
<reference evidence="3 4" key="1">
    <citation type="submission" date="2018-05" db="EMBL/GenBank/DDBJ databases">
        <title>Marinifilum breve JC075T sp. nov., a marine bacterium isolated from Yongle Blue Hole in the South China Sea.</title>
        <authorList>
            <person name="Fu T."/>
        </authorList>
    </citation>
    <scope>NUCLEOTIDE SEQUENCE [LARGE SCALE GENOMIC DNA]</scope>
    <source>
        <strain evidence="3 4">JC075</strain>
    </source>
</reference>
<dbReference type="Pfam" id="PF00892">
    <property type="entry name" value="EamA"/>
    <property type="match status" value="2"/>
</dbReference>
<feature type="transmembrane region" description="Helical" evidence="1">
    <location>
        <begin position="251"/>
        <end position="271"/>
    </location>
</feature>
<sequence>MNYKFKIKGIALALAATISFSNVYLFSKMAMKDVDLASFGILWFGLALIYNLIYNRFFTQRQNLSSLTKKSKRILLFIGLSEFISITAFFLSINLTDNPAIVSFLANTSPIFVILIGFVFYQIRYGFISILGVIITLFGVYLMNTNNSEFEWQTLLTPASISALVFALFYGVSLVLARSEIKNIPTTMITVCRNLFLFVGFTIYLIANQELPTYSLQSVFYITTGSFLGPFLGILLTFASLKYVDASITTLIGTSRSIFIVAGAFLLMGIFPNVNQLLGGCLTILGILTITMADIIYKKK</sequence>
<dbReference type="OrthoDB" id="1117406at2"/>
<keyword evidence="1" id="KW-0472">Membrane</keyword>
<keyword evidence="1" id="KW-0812">Transmembrane</keyword>
<protein>
    <recommendedName>
        <fullName evidence="2">EamA domain-containing protein</fullName>
    </recommendedName>
</protein>
<dbReference type="EMBL" id="QFLI01000005">
    <property type="protein sequence ID" value="PXY00792.1"/>
    <property type="molecule type" value="Genomic_DNA"/>
</dbReference>
<evidence type="ECO:0000259" key="2">
    <source>
        <dbReference type="Pfam" id="PF00892"/>
    </source>
</evidence>
<gene>
    <name evidence="3" type="ORF">DF185_12875</name>
</gene>
<keyword evidence="4" id="KW-1185">Reference proteome</keyword>
<organism evidence="3 4">
    <name type="scientific">Marinifilum breve</name>
    <dbReference type="NCBI Taxonomy" id="2184082"/>
    <lineage>
        <taxon>Bacteria</taxon>
        <taxon>Pseudomonadati</taxon>
        <taxon>Bacteroidota</taxon>
        <taxon>Bacteroidia</taxon>
        <taxon>Marinilabiliales</taxon>
        <taxon>Marinifilaceae</taxon>
    </lineage>
</organism>
<dbReference type="AlphaFoldDB" id="A0A2V3ZWD8"/>